<evidence type="ECO:0000256" key="3">
    <source>
        <dbReference type="ARBA" id="ARBA00022679"/>
    </source>
</evidence>
<dbReference type="PROSITE" id="PS00092">
    <property type="entry name" value="N6_MTASE"/>
    <property type="match status" value="1"/>
</dbReference>
<evidence type="ECO:0000313" key="8">
    <source>
        <dbReference type="Proteomes" id="UP000824140"/>
    </source>
</evidence>
<dbReference type="GO" id="GO:0008170">
    <property type="term" value="F:N-methyltransferase activity"/>
    <property type="evidence" value="ECO:0007669"/>
    <property type="project" value="InterPro"/>
</dbReference>
<dbReference type="GO" id="GO:0003677">
    <property type="term" value="F:DNA binding"/>
    <property type="evidence" value="ECO:0007669"/>
    <property type="project" value="InterPro"/>
</dbReference>
<accession>A0A9D1G0H7</accession>
<reference evidence="7" key="2">
    <citation type="journal article" date="2021" name="PeerJ">
        <title>Extensive microbial diversity within the chicken gut microbiome revealed by metagenomics and culture.</title>
        <authorList>
            <person name="Gilroy R."/>
            <person name="Ravi A."/>
            <person name="Getino M."/>
            <person name="Pursley I."/>
            <person name="Horton D.L."/>
            <person name="Alikhan N.F."/>
            <person name="Baker D."/>
            <person name="Gharbi K."/>
            <person name="Hall N."/>
            <person name="Watson M."/>
            <person name="Adriaenssens E.M."/>
            <person name="Foster-Nyarko E."/>
            <person name="Jarju S."/>
            <person name="Secka A."/>
            <person name="Antonio M."/>
            <person name="Oren A."/>
            <person name="Chaudhuri R.R."/>
            <person name="La Ragione R."/>
            <person name="Hildebrand F."/>
            <person name="Pallen M.J."/>
        </authorList>
    </citation>
    <scope>NUCLEOTIDE SEQUENCE</scope>
    <source>
        <strain evidence="7">13766</strain>
    </source>
</reference>
<organism evidence="7 8">
    <name type="scientific">Candidatus Alectryocaccomicrobium excrementavium</name>
    <dbReference type="NCBI Taxonomy" id="2840668"/>
    <lineage>
        <taxon>Bacteria</taxon>
        <taxon>Bacillati</taxon>
        <taxon>Bacillota</taxon>
        <taxon>Clostridia</taxon>
        <taxon>Candidatus Alectryocaccomicrobium</taxon>
    </lineage>
</organism>
<dbReference type="InterPro" id="IPR002052">
    <property type="entry name" value="DNA_methylase_N6_adenine_CS"/>
</dbReference>
<dbReference type="InterPro" id="IPR002295">
    <property type="entry name" value="N4/N6-MTase_EcoPI_Mod-like"/>
</dbReference>
<dbReference type="PRINTS" id="PR00506">
    <property type="entry name" value="D21N6MTFRASE"/>
</dbReference>
<dbReference type="InterPro" id="IPR029063">
    <property type="entry name" value="SAM-dependent_MTases_sf"/>
</dbReference>
<keyword evidence="3" id="KW-0808">Transferase</keyword>
<protein>
    <submittedName>
        <fullName evidence="7">Site-specific DNA-methyltransferase</fullName>
    </submittedName>
</protein>
<comment type="similarity">
    <text evidence="1">Belongs to the N(4)/N(6)-methyltransferase family.</text>
</comment>
<comment type="caution">
    <text evidence="7">The sequence shown here is derived from an EMBL/GenBank/DDBJ whole genome shotgun (WGS) entry which is preliminary data.</text>
</comment>
<feature type="domain" description="DNA methylase N-4/N-6" evidence="6">
    <location>
        <begin position="40"/>
        <end position="291"/>
    </location>
</feature>
<dbReference type="GO" id="GO:0032259">
    <property type="term" value="P:methylation"/>
    <property type="evidence" value="ECO:0007669"/>
    <property type="project" value="UniProtKB-KW"/>
</dbReference>
<evidence type="ECO:0000256" key="1">
    <source>
        <dbReference type="ARBA" id="ARBA00006594"/>
    </source>
</evidence>
<dbReference type="SUPFAM" id="SSF53335">
    <property type="entry name" value="S-adenosyl-L-methionine-dependent methyltransferases"/>
    <property type="match status" value="1"/>
</dbReference>
<dbReference type="Gene3D" id="3.40.50.150">
    <property type="entry name" value="Vaccinia Virus protein VP39"/>
    <property type="match status" value="1"/>
</dbReference>
<name>A0A9D1G0H7_9FIRM</name>
<keyword evidence="2" id="KW-0489">Methyltransferase</keyword>
<dbReference type="InterPro" id="IPR002941">
    <property type="entry name" value="DNA_methylase_N4/N6"/>
</dbReference>
<dbReference type="Proteomes" id="UP000824140">
    <property type="component" value="Unassembled WGS sequence"/>
</dbReference>
<keyword evidence="4" id="KW-0949">S-adenosyl-L-methionine</keyword>
<dbReference type="AlphaFoldDB" id="A0A9D1G0H7"/>
<evidence type="ECO:0000256" key="5">
    <source>
        <dbReference type="ARBA" id="ARBA00022747"/>
    </source>
</evidence>
<dbReference type="GO" id="GO:0009307">
    <property type="term" value="P:DNA restriction-modification system"/>
    <property type="evidence" value="ECO:0007669"/>
    <property type="project" value="UniProtKB-KW"/>
</dbReference>
<proteinExistence type="inferred from homology"/>
<evidence type="ECO:0000256" key="4">
    <source>
        <dbReference type="ARBA" id="ARBA00022691"/>
    </source>
</evidence>
<dbReference type="EMBL" id="DVJN01000089">
    <property type="protein sequence ID" value="HIS92225.1"/>
    <property type="molecule type" value="Genomic_DNA"/>
</dbReference>
<keyword evidence="5" id="KW-0680">Restriction system</keyword>
<gene>
    <name evidence="7" type="ORF">IAA84_04325</name>
</gene>
<sequence length="400" mass="45176">MIQFYPQREERMGGGPGGRFYLAELTEILPALLGEFAGKVQLIYIDPPFGTGDTFHLRMRQGEADWRAANASRCLTAYADDLPLDEYLHLLRTTLSGARDLLCEEGALFLHCDWHRSAHLRLLLDEVFGARNFVNEIIWAYQTGGRSRHHFSRKHDNIFFYRKSKNLFFDPDAVATARGNRDNHLKRHVDADGRVYRSVRTAGKVYTYYDDEPVPPSDVWDDVSHIQQRDPRRSGYDGQKPFALLERILKCASREGDLVADLMCGSGAFPAAASALNRRFLAVDKSPCAAAAAMRTLYGKACTFSGTASREARPLHAEFATGIADYIFHISDFGQGLEEVDAWAAGYFLDGAFHAMAEEMRMHKKKGRIDFTLHFPIHIGVPAIRVSDTAARQLYYRLEE</sequence>
<evidence type="ECO:0000259" key="6">
    <source>
        <dbReference type="Pfam" id="PF01555"/>
    </source>
</evidence>
<reference evidence="7" key="1">
    <citation type="submission" date="2020-10" db="EMBL/GenBank/DDBJ databases">
        <authorList>
            <person name="Gilroy R."/>
        </authorList>
    </citation>
    <scope>NUCLEOTIDE SEQUENCE</scope>
    <source>
        <strain evidence="7">13766</strain>
    </source>
</reference>
<evidence type="ECO:0000313" key="7">
    <source>
        <dbReference type="EMBL" id="HIS92225.1"/>
    </source>
</evidence>
<dbReference type="Pfam" id="PF01555">
    <property type="entry name" value="N6_N4_Mtase"/>
    <property type="match status" value="1"/>
</dbReference>
<evidence type="ECO:0000256" key="2">
    <source>
        <dbReference type="ARBA" id="ARBA00022603"/>
    </source>
</evidence>